<protein>
    <submittedName>
        <fullName evidence="1">Uncharacterized protein</fullName>
    </submittedName>
</protein>
<comment type="caution">
    <text evidence="1">The sequence shown here is derived from an EMBL/GenBank/DDBJ whole genome shotgun (WGS) entry which is preliminary data.</text>
</comment>
<reference evidence="1 2" key="1">
    <citation type="submission" date="2011-10" db="EMBL/GenBank/DDBJ databases">
        <title>Genome sequence of Gluconobacter morbifer G707, isolated from Drosophila gut.</title>
        <authorList>
            <person name="Lee W.-J."/>
            <person name="Kim E.-K."/>
        </authorList>
    </citation>
    <scope>NUCLEOTIDE SEQUENCE [LARGE SCALE GENOMIC DNA]</scope>
    <source>
        <strain evidence="1 2">G707</strain>
    </source>
</reference>
<dbReference type="AlphaFoldDB" id="G6XL72"/>
<sequence length="146" mass="15657">MNNGFDNLADSWIEGGKRLWIKPATVSNNLVGGWYVPDSYYLKTASNISATIHLQATGDLQSTNSTDNVSGLHGDGHGNWNTTTDTVGGGSLKEASYTLATLPTTNEQDGSHLWCSDCTLNGISGVEAYWHSSSKWTDSQNNTLGN</sequence>
<evidence type="ECO:0000313" key="1">
    <source>
        <dbReference type="EMBL" id="EHH67500.1"/>
    </source>
</evidence>
<organism evidence="1 2">
    <name type="scientific">Gluconobacter morbifer G707</name>
    <dbReference type="NCBI Taxonomy" id="1088869"/>
    <lineage>
        <taxon>Bacteria</taxon>
        <taxon>Pseudomonadati</taxon>
        <taxon>Pseudomonadota</taxon>
        <taxon>Alphaproteobacteria</taxon>
        <taxon>Acetobacterales</taxon>
        <taxon>Acetobacteraceae</taxon>
        <taxon>Gluconobacter</taxon>
    </lineage>
</organism>
<dbReference type="PATRIC" id="fig|1088869.3.peg.2487"/>
<evidence type="ECO:0000313" key="2">
    <source>
        <dbReference type="Proteomes" id="UP000004949"/>
    </source>
</evidence>
<dbReference type="EMBL" id="AGQV01000010">
    <property type="protein sequence ID" value="EHH67500.1"/>
    <property type="molecule type" value="Genomic_DNA"/>
</dbReference>
<proteinExistence type="predicted"/>
<gene>
    <name evidence="1" type="ORF">GMO_24950</name>
</gene>
<accession>G6XL72</accession>
<name>G6XL72_9PROT</name>
<dbReference type="Proteomes" id="UP000004949">
    <property type="component" value="Unassembled WGS sequence"/>
</dbReference>
<keyword evidence="2" id="KW-1185">Reference proteome</keyword>